<dbReference type="HOGENOM" id="CLU_2785719_0_0_5"/>
<dbReference type="EMBL" id="AP012603">
    <property type="protein sequence ID" value="BAM86902.1"/>
    <property type="molecule type" value="Genomic_DNA"/>
</dbReference>
<dbReference type="AlphaFoldDB" id="M4Z2B0"/>
<reference evidence="2 3" key="1">
    <citation type="journal article" date="2013" name="Appl. Environ. Microbiol.">
        <title>Genome analysis suggests that the soil oligotrophic bacterium Agromonas oligotrophica (Bradyrhizobium oligotrophicum) is a nitrogen-fixing symbiont of Aeschynomene indica.</title>
        <authorList>
            <person name="Okubo T."/>
            <person name="Fukushima S."/>
            <person name="Itakura M."/>
            <person name="Oshima K."/>
            <person name="Longtonglang A."/>
            <person name="Teaumroong N."/>
            <person name="Mitsui H."/>
            <person name="Hattori M."/>
            <person name="Hattori R."/>
            <person name="Hattori T."/>
            <person name="Minamisawa K."/>
        </authorList>
    </citation>
    <scope>NUCLEOTIDE SEQUENCE [LARGE SCALE GENOMIC DNA]</scope>
    <source>
        <strain evidence="2 3">S58</strain>
    </source>
</reference>
<evidence type="ECO:0000313" key="3">
    <source>
        <dbReference type="Proteomes" id="UP000011841"/>
    </source>
</evidence>
<dbReference type="Proteomes" id="UP000011841">
    <property type="component" value="Chromosome"/>
</dbReference>
<proteinExistence type="predicted"/>
<dbReference type="KEGG" id="aol:S58_08910"/>
<sequence>MDNPLLRDDAKVEAKRGAAALVELNFDDLKSSHAFAPESPKWECGTNLPAPRITARKRDRPESSLLKR</sequence>
<keyword evidence="3" id="KW-1185">Reference proteome</keyword>
<protein>
    <submittedName>
        <fullName evidence="2">Uncharacterized protein</fullName>
    </submittedName>
</protein>
<name>M4Z2B0_9BRAD</name>
<organism evidence="2 3">
    <name type="scientific">Bradyrhizobium oligotrophicum S58</name>
    <dbReference type="NCBI Taxonomy" id="1245469"/>
    <lineage>
        <taxon>Bacteria</taxon>
        <taxon>Pseudomonadati</taxon>
        <taxon>Pseudomonadota</taxon>
        <taxon>Alphaproteobacteria</taxon>
        <taxon>Hyphomicrobiales</taxon>
        <taxon>Nitrobacteraceae</taxon>
        <taxon>Bradyrhizobium</taxon>
    </lineage>
</organism>
<feature type="region of interest" description="Disordered" evidence="1">
    <location>
        <begin position="35"/>
        <end position="68"/>
    </location>
</feature>
<dbReference type="RefSeq" id="WP_015664037.1">
    <property type="nucleotide sequence ID" value="NC_020453.1"/>
</dbReference>
<accession>M4Z2B0</accession>
<dbReference type="PATRIC" id="fig|1245469.3.peg.909"/>
<gene>
    <name evidence="2" type="ORF">S58_08910</name>
</gene>
<evidence type="ECO:0000313" key="2">
    <source>
        <dbReference type="EMBL" id="BAM86902.1"/>
    </source>
</evidence>
<dbReference type="GeneID" id="301821029"/>
<evidence type="ECO:0000256" key="1">
    <source>
        <dbReference type="SAM" id="MobiDB-lite"/>
    </source>
</evidence>